<dbReference type="PATRIC" id="fig|251221.4.peg.926"/>
<proteinExistence type="predicted"/>
<dbReference type="PhylomeDB" id="Q7NM61"/>
<dbReference type="HOGENOM" id="CLU_128733_0_0_3"/>
<keyword evidence="2" id="KW-1185">Reference proteome</keyword>
<dbReference type="OrthoDB" id="465343at2"/>
<dbReference type="PIRSF" id="PIRSF020893">
    <property type="entry name" value="UCP020893"/>
    <property type="match status" value="1"/>
</dbReference>
<dbReference type="AlphaFoldDB" id="Q7NM61"/>
<dbReference type="KEGG" id="gvi:gll0907"/>
<evidence type="ECO:0000313" key="2">
    <source>
        <dbReference type="Proteomes" id="UP000000557"/>
    </source>
</evidence>
<organism evidence="1 2">
    <name type="scientific">Gloeobacter violaceus (strain ATCC 29082 / PCC 7421)</name>
    <dbReference type="NCBI Taxonomy" id="251221"/>
    <lineage>
        <taxon>Bacteria</taxon>
        <taxon>Bacillati</taxon>
        <taxon>Cyanobacteriota</taxon>
        <taxon>Cyanophyceae</taxon>
        <taxon>Gloeobacterales</taxon>
        <taxon>Gloeobacteraceae</taxon>
        <taxon>Gloeobacter</taxon>
    </lineage>
</organism>
<dbReference type="EMBL" id="BA000045">
    <property type="protein sequence ID" value="BAC88848.1"/>
    <property type="molecule type" value="Genomic_DNA"/>
</dbReference>
<dbReference type="InterPro" id="IPR016780">
    <property type="entry name" value="UCP020893"/>
</dbReference>
<dbReference type="STRING" id="251221.gene:10758385"/>
<reference evidence="1 2" key="2">
    <citation type="journal article" date="2003" name="DNA Res.">
        <title>Complete genome structure of Gloeobacter violaceus PCC 7421, a cyanobacterium that lacks thylakoids (supplement).</title>
        <authorList>
            <person name="Nakamura Y."/>
            <person name="Kaneko T."/>
            <person name="Sato S."/>
            <person name="Mimuro M."/>
            <person name="Miyashita H."/>
            <person name="Tsuchiya T."/>
            <person name="Sasamoto S."/>
            <person name="Watanabe A."/>
            <person name="Kawashima K."/>
            <person name="Kishida Y."/>
            <person name="Kiyokawa C."/>
            <person name="Kohara M."/>
            <person name="Matsumoto M."/>
            <person name="Matsuno A."/>
            <person name="Nakazaki N."/>
            <person name="Shimpo S."/>
            <person name="Takeuchi C."/>
            <person name="Yamada M."/>
            <person name="Tabata S."/>
        </authorList>
    </citation>
    <scope>NUCLEOTIDE SEQUENCE [LARGE SCALE GENOMIC DNA]</scope>
    <source>
        <strain evidence="2">ATCC 29082 / PCC 7421</strain>
    </source>
</reference>
<evidence type="ECO:0000313" key="1">
    <source>
        <dbReference type="EMBL" id="BAC88848.1"/>
    </source>
</evidence>
<dbReference type="eggNOG" id="ENOG50314QQ">
    <property type="taxonomic scope" value="Bacteria"/>
</dbReference>
<name>Q7NM61_GLOVI</name>
<gene>
    <name evidence="1" type="ordered locus">gll0907</name>
</gene>
<dbReference type="InParanoid" id="Q7NM61"/>
<protein>
    <submittedName>
        <fullName evidence="1">Gll0907 protein</fullName>
    </submittedName>
</protein>
<accession>Q7NM61</accession>
<dbReference type="EnsemblBacteria" id="BAC88848">
    <property type="protein sequence ID" value="BAC88848"/>
    <property type="gene ID" value="BAC88848"/>
</dbReference>
<reference evidence="1 2" key="1">
    <citation type="journal article" date="2003" name="DNA Res.">
        <title>Complete genome structure of Gloeobacter violaceus PCC 7421, a cyanobacterium that lacks thylakoids.</title>
        <authorList>
            <person name="Nakamura Y."/>
            <person name="Kaneko T."/>
            <person name="Sato S."/>
            <person name="Mimuro M."/>
            <person name="Miyashita H."/>
            <person name="Tsuchiya T."/>
            <person name="Sasamoto S."/>
            <person name="Watanabe A."/>
            <person name="Kawashima K."/>
            <person name="Kishida Y."/>
            <person name="Kiyokawa C."/>
            <person name="Kohara M."/>
            <person name="Matsumoto M."/>
            <person name="Matsuno A."/>
            <person name="Nakazaki N."/>
            <person name="Shimpo S."/>
            <person name="Takeuchi C."/>
            <person name="Yamada M."/>
            <person name="Tabata S."/>
        </authorList>
    </citation>
    <scope>NUCLEOTIDE SEQUENCE [LARGE SCALE GENOMIC DNA]</scope>
    <source>
        <strain evidence="2">ATCC 29082 / PCC 7421</strain>
    </source>
</reference>
<sequence length="207" mass="22191">MIARPAARAGVWRRSTFGLPRIDFGCGVFLGAMSVRTLSFEQAIEQATQLLDAQAAGQLGGEGLYQEVAQLISAANGARGFFVTFLPGRWAAADQVPEEVLAALRTAPELVAELMIKNLAMSTAMIWAHREGGDEQAALGSDRVARRSAALIAQLKIEPLARHLELLRQALATGEGDYAAFLQRWGYGSEQRVAISRAIAELSIPSG</sequence>
<dbReference type="Proteomes" id="UP000000557">
    <property type="component" value="Chromosome"/>
</dbReference>